<feature type="compositionally biased region" description="Polar residues" evidence="1">
    <location>
        <begin position="128"/>
        <end position="142"/>
    </location>
</feature>
<dbReference type="Gene3D" id="3.40.50.150">
    <property type="entry name" value="Vaccinia Virus protein VP39"/>
    <property type="match status" value="2"/>
</dbReference>
<dbReference type="OrthoDB" id="407325at2759"/>
<feature type="region of interest" description="Disordered" evidence="1">
    <location>
        <begin position="97"/>
        <end position="189"/>
    </location>
</feature>
<dbReference type="Proteomes" id="UP000002630">
    <property type="component" value="Unassembled WGS sequence"/>
</dbReference>
<dbReference type="InterPro" id="IPR019410">
    <property type="entry name" value="Methyltransf_16"/>
</dbReference>
<dbReference type="Pfam" id="PF10294">
    <property type="entry name" value="Methyltransf_16"/>
    <property type="match status" value="2"/>
</dbReference>
<keyword evidence="3" id="KW-1185">Reference proteome</keyword>
<organism evidence="2 3">
    <name type="scientific">Ectocarpus siliculosus</name>
    <name type="common">Brown alga</name>
    <name type="synonym">Conferva siliculosa</name>
    <dbReference type="NCBI Taxonomy" id="2880"/>
    <lineage>
        <taxon>Eukaryota</taxon>
        <taxon>Sar</taxon>
        <taxon>Stramenopiles</taxon>
        <taxon>Ochrophyta</taxon>
        <taxon>PX clade</taxon>
        <taxon>Phaeophyceae</taxon>
        <taxon>Ectocarpales</taxon>
        <taxon>Ectocarpaceae</taxon>
        <taxon>Ectocarpus</taxon>
    </lineage>
</organism>
<dbReference type="PANTHER" id="PTHR14614">
    <property type="entry name" value="HEPATOCELLULAR CARCINOMA-ASSOCIATED ANTIGEN"/>
    <property type="match status" value="1"/>
</dbReference>
<evidence type="ECO:0000313" key="2">
    <source>
        <dbReference type="EMBL" id="CBN80157.1"/>
    </source>
</evidence>
<reference evidence="2 3" key="1">
    <citation type="journal article" date="2010" name="Nature">
        <title>The Ectocarpus genome and the independent evolution of multicellularity in brown algae.</title>
        <authorList>
            <person name="Cock J.M."/>
            <person name="Sterck L."/>
            <person name="Rouze P."/>
            <person name="Scornet D."/>
            <person name="Allen A.E."/>
            <person name="Amoutzias G."/>
            <person name="Anthouard V."/>
            <person name="Artiguenave F."/>
            <person name="Aury J.M."/>
            <person name="Badger J.H."/>
            <person name="Beszteri B."/>
            <person name="Billiau K."/>
            <person name="Bonnet E."/>
            <person name="Bothwell J.H."/>
            <person name="Bowler C."/>
            <person name="Boyen C."/>
            <person name="Brownlee C."/>
            <person name="Carrano C.J."/>
            <person name="Charrier B."/>
            <person name="Cho G.Y."/>
            <person name="Coelho S.M."/>
            <person name="Collen J."/>
            <person name="Corre E."/>
            <person name="Da Silva C."/>
            <person name="Delage L."/>
            <person name="Delaroque N."/>
            <person name="Dittami S.M."/>
            <person name="Doulbeau S."/>
            <person name="Elias M."/>
            <person name="Farnham G."/>
            <person name="Gachon C.M."/>
            <person name="Gschloessl B."/>
            <person name="Heesch S."/>
            <person name="Jabbari K."/>
            <person name="Jubin C."/>
            <person name="Kawai H."/>
            <person name="Kimura K."/>
            <person name="Kloareg B."/>
            <person name="Kupper F.C."/>
            <person name="Lang D."/>
            <person name="Le Bail A."/>
            <person name="Leblanc C."/>
            <person name="Lerouge P."/>
            <person name="Lohr M."/>
            <person name="Lopez P.J."/>
            <person name="Martens C."/>
            <person name="Maumus F."/>
            <person name="Michel G."/>
            <person name="Miranda-Saavedra D."/>
            <person name="Morales J."/>
            <person name="Moreau H."/>
            <person name="Motomura T."/>
            <person name="Nagasato C."/>
            <person name="Napoli C.A."/>
            <person name="Nelson D.R."/>
            <person name="Nyvall-Collen P."/>
            <person name="Peters A.F."/>
            <person name="Pommier C."/>
            <person name="Potin P."/>
            <person name="Poulain J."/>
            <person name="Quesneville H."/>
            <person name="Read B."/>
            <person name="Rensing S.A."/>
            <person name="Ritter A."/>
            <person name="Rousvoal S."/>
            <person name="Samanta M."/>
            <person name="Samson G."/>
            <person name="Schroeder D.C."/>
            <person name="Segurens B."/>
            <person name="Strittmatter M."/>
            <person name="Tonon T."/>
            <person name="Tregear J.W."/>
            <person name="Valentin K."/>
            <person name="von Dassow P."/>
            <person name="Yamagishi T."/>
            <person name="Van de Peer Y."/>
            <person name="Wincker P."/>
        </authorList>
    </citation>
    <scope>NUCLEOTIDE SEQUENCE [LARGE SCALE GENOMIC DNA]</scope>
    <source>
        <strain evidence="3">Ec32 / CCAP1310/4</strain>
    </source>
</reference>
<accession>D8LD99</accession>
<dbReference type="EMBL" id="FN649760">
    <property type="protein sequence ID" value="CBN80157.1"/>
    <property type="molecule type" value="Genomic_DNA"/>
</dbReference>
<sequence length="359" mass="38394">MAIEDELSGLNRELSMFPERAFEFSKAGEVVIEQDVADVGSIVWDAEILLAHYLDQAYGSRLSGMRVLELGAGTGLAGLSKLLPTLIANARANAQDLEYSRQPPTTPGSRDGTSTLPCDEPADVLSTPPESDNTCSVTTTPSIAKDGGKAEDVPVCRKSARRRKGGDDEGLNQVDAPKDSTVNVAASKPDDRELSTTMCCLDGGGIKGCWRVVELLFSESEEKLLRWRRMADGGGTTGGPLRAVPEGDPEGDSHDGLFDLVVAADVVYLNDLWDAMAFTIKALTKPSGEALMTFEQRRGNVDGFFGPPRFGGEETGCCWGHGEEVDFAEGVDAGEVLRDAAKAARVRMYRMRRSGSGGP</sequence>
<feature type="compositionally biased region" description="Polar residues" evidence="1">
    <location>
        <begin position="107"/>
        <end position="116"/>
    </location>
</feature>
<protein>
    <submittedName>
        <fullName evidence="2">Uncharacterized protein</fullName>
    </submittedName>
</protein>
<name>D8LD99_ECTSI</name>
<feature type="compositionally biased region" description="Basic and acidic residues" evidence="1">
    <location>
        <begin position="146"/>
        <end position="155"/>
    </location>
</feature>
<dbReference type="InterPro" id="IPR029063">
    <property type="entry name" value="SAM-dependent_MTases_sf"/>
</dbReference>
<evidence type="ECO:0000256" key="1">
    <source>
        <dbReference type="SAM" id="MobiDB-lite"/>
    </source>
</evidence>
<dbReference type="InParanoid" id="D8LD99"/>
<evidence type="ECO:0000313" key="3">
    <source>
        <dbReference type="Proteomes" id="UP000002630"/>
    </source>
</evidence>
<proteinExistence type="predicted"/>
<dbReference type="AlphaFoldDB" id="D8LD99"/>
<gene>
    <name evidence="2" type="ORF">Esi_0116_0023</name>
</gene>